<dbReference type="InterPro" id="IPR000595">
    <property type="entry name" value="cNMP-bd_dom"/>
</dbReference>
<comment type="caution">
    <text evidence="4">The sequence shown here is derived from an EMBL/GenBank/DDBJ whole genome shotgun (WGS) entry which is preliminary data.</text>
</comment>
<feature type="repeat" description="ANK" evidence="1">
    <location>
        <begin position="398"/>
        <end position="430"/>
    </location>
</feature>
<keyword evidence="1" id="KW-0040">ANK repeat</keyword>
<dbReference type="Proteomes" id="UP000266841">
    <property type="component" value="Unassembled WGS sequence"/>
</dbReference>
<dbReference type="OrthoDB" id="426293at2759"/>
<evidence type="ECO:0000313" key="5">
    <source>
        <dbReference type="Proteomes" id="UP000266841"/>
    </source>
</evidence>
<dbReference type="PANTHER" id="PTHR45743:SF2">
    <property type="entry name" value="POTASSIUM CHANNEL AKT1"/>
    <property type="match status" value="1"/>
</dbReference>
<dbReference type="InterPro" id="IPR018490">
    <property type="entry name" value="cNMP-bd_dom_sf"/>
</dbReference>
<dbReference type="CDD" id="cd00038">
    <property type="entry name" value="CAP_ED"/>
    <property type="match status" value="1"/>
</dbReference>
<dbReference type="AlphaFoldDB" id="K0TL54"/>
<keyword evidence="2" id="KW-0472">Membrane</keyword>
<dbReference type="SUPFAM" id="SSF81324">
    <property type="entry name" value="Voltage-gated potassium channels"/>
    <property type="match status" value="1"/>
</dbReference>
<dbReference type="SUPFAM" id="SSF51206">
    <property type="entry name" value="cAMP-binding domain-like"/>
    <property type="match status" value="1"/>
</dbReference>
<keyword evidence="2" id="KW-0812">Transmembrane</keyword>
<name>K0TL54_THAOC</name>
<dbReference type="InterPro" id="IPR036770">
    <property type="entry name" value="Ankyrin_rpt-contain_sf"/>
</dbReference>
<dbReference type="OMA" id="VWIPHTI"/>
<dbReference type="Gene3D" id="1.25.40.20">
    <property type="entry name" value="Ankyrin repeat-containing domain"/>
    <property type="match status" value="2"/>
</dbReference>
<proteinExistence type="predicted"/>
<dbReference type="EMBL" id="AGNL01003197">
    <property type="protein sequence ID" value="EJK75006.1"/>
    <property type="molecule type" value="Genomic_DNA"/>
</dbReference>
<dbReference type="Pfam" id="PF13637">
    <property type="entry name" value="Ank_4"/>
    <property type="match status" value="1"/>
</dbReference>
<dbReference type="GO" id="GO:0005249">
    <property type="term" value="F:voltage-gated potassium channel activity"/>
    <property type="evidence" value="ECO:0007669"/>
    <property type="project" value="InterPro"/>
</dbReference>
<organism evidence="4 5">
    <name type="scientific">Thalassiosira oceanica</name>
    <name type="common">Marine diatom</name>
    <dbReference type="NCBI Taxonomy" id="159749"/>
    <lineage>
        <taxon>Eukaryota</taxon>
        <taxon>Sar</taxon>
        <taxon>Stramenopiles</taxon>
        <taxon>Ochrophyta</taxon>
        <taxon>Bacillariophyta</taxon>
        <taxon>Coscinodiscophyceae</taxon>
        <taxon>Thalassiosirophycidae</taxon>
        <taxon>Thalassiosirales</taxon>
        <taxon>Thalassiosiraceae</taxon>
        <taxon>Thalassiosira</taxon>
    </lineage>
</organism>
<feature type="domain" description="Cyclic nucleotide-binding" evidence="3">
    <location>
        <begin position="121"/>
        <end position="180"/>
    </location>
</feature>
<dbReference type="eggNOG" id="KOG0498">
    <property type="taxonomic scope" value="Eukaryota"/>
</dbReference>
<dbReference type="PROSITE" id="PS50297">
    <property type="entry name" value="ANK_REP_REGION"/>
    <property type="match status" value="3"/>
</dbReference>
<dbReference type="PANTHER" id="PTHR45743">
    <property type="entry name" value="POTASSIUM CHANNEL AKT1"/>
    <property type="match status" value="1"/>
</dbReference>
<sequence>MRSPVGYGDFSPSSSAEMIAGSIYMIFNVVIMAWVIGSITLLIVKSDEKTGVYREALQVLNKYASLHGFDKDLTKRLRTQLKLDFDNREVQDEQVLHFFPAGVRRKVLRRLYLPDLLESKLMRGTRQQFVDAFLGACTVEIFSPGEELLQRNSVPTDLYLLLEGKLEVSTQSALDKSVMSSETLDSSVADEDWSTRSGSITGGKRGYVKRGEFINEIGKSASLFEAIWMLLKLRREGFFTESLQMETVRTKTVCKVLTMSKANYRDLANDYPGSAGRLLANLLSKVDDQNNRVSSHINLDVEAVVNPQVRVYNTAAAVQDLIRLYISKQQDDQTTRFCFAASRGDTATITVMCEQGFDPNSSDYDKRTALMVASMKGNVDTVVKLLSYHADPNLTDMHGTSALYEATKNNHEDVASVLIEYGGHLSMSESQAASTLCQAVYEGDILLLKRLICAQIQVNASDYDKRTAAHIAASESNCLALKILVEAGADLNMRDRWGNTAEDEAKRARASAVLGIFGTPLTLRGNEGGRECCTVGHVVDKV</sequence>
<evidence type="ECO:0000259" key="3">
    <source>
        <dbReference type="PROSITE" id="PS50042"/>
    </source>
</evidence>
<dbReference type="SUPFAM" id="SSF48403">
    <property type="entry name" value="Ankyrin repeat"/>
    <property type="match status" value="1"/>
</dbReference>
<keyword evidence="5" id="KW-1185">Reference proteome</keyword>
<dbReference type="PROSITE" id="PS50088">
    <property type="entry name" value="ANK_REPEAT"/>
    <property type="match status" value="3"/>
</dbReference>
<dbReference type="InterPro" id="IPR002110">
    <property type="entry name" value="Ankyrin_rpt"/>
</dbReference>
<dbReference type="SMART" id="SM00248">
    <property type="entry name" value="ANK"/>
    <property type="match status" value="5"/>
</dbReference>
<accession>K0TL54</accession>
<feature type="transmembrane region" description="Helical" evidence="2">
    <location>
        <begin position="20"/>
        <end position="44"/>
    </location>
</feature>
<feature type="repeat" description="ANK" evidence="1">
    <location>
        <begin position="464"/>
        <end position="496"/>
    </location>
</feature>
<evidence type="ECO:0000256" key="2">
    <source>
        <dbReference type="SAM" id="Phobius"/>
    </source>
</evidence>
<dbReference type="InterPro" id="IPR045319">
    <property type="entry name" value="KAT/AKT"/>
</dbReference>
<dbReference type="Gene3D" id="1.10.287.70">
    <property type="match status" value="1"/>
</dbReference>
<reference evidence="4 5" key="1">
    <citation type="journal article" date="2012" name="Genome Biol.">
        <title>Genome and low-iron response of an oceanic diatom adapted to chronic iron limitation.</title>
        <authorList>
            <person name="Lommer M."/>
            <person name="Specht M."/>
            <person name="Roy A.S."/>
            <person name="Kraemer L."/>
            <person name="Andreson R."/>
            <person name="Gutowska M.A."/>
            <person name="Wolf J."/>
            <person name="Bergner S.V."/>
            <person name="Schilhabel M.B."/>
            <person name="Klostermeier U.C."/>
            <person name="Beiko R.G."/>
            <person name="Rosenstiel P."/>
            <person name="Hippler M."/>
            <person name="Laroche J."/>
        </authorList>
    </citation>
    <scope>NUCLEOTIDE SEQUENCE [LARGE SCALE GENOMIC DNA]</scope>
    <source>
        <strain evidence="4 5">CCMP1005</strain>
    </source>
</reference>
<dbReference type="Pfam" id="PF12796">
    <property type="entry name" value="Ank_2"/>
    <property type="match status" value="1"/>
</dbReference>
<feature type="repeat" description="ANK" evidence="1">
    <location>
        <begin position="365"/>
        <end position="397"/>
    </location>
</feature>
<protein>
    <recommendedName>
        <fullName evidence="3">Cyclic nucleotide-binding domain-containing protein</fullName>
    </recommendedName>
</protein>
<dbReference type="PROSITE" id="PS50042">
    <property type="entry name" value="CNMP_BINDING_3"/>
    <property type="match status" value="1"/>
</dbReference>
<dbReference type="InterPro" id="IPR014710">
    <property type="entry name" value="RmlC-like_jellyroll"/>
</dbReference>
<keyword evidence="2" id="KW-1133">Transmembrane helix</keyword>
<gene>
    <name evidence="4" type="ORF">THAOC_03284</name>
</gene>
<dbReference type="Gene3D" id="2.60.120.10">
    <property type="entry name" value="Jelly Rolls"/>
    <property type="match status" value="1"/>
</dbReference>
<evidence type="ECO:0000256" key="1">
    <source>
        <dbReference type="PROSITE-ProRule" id="PRU00023"/>
    </source>
</evidence>
<evidence type="ECO:0000313" key="4">
    <source>
        <dbReference type="EMBL" id="EJK75006.1"/>
    </source>
</evidence>